<sequence length="269" mass="29878">MKEARRGCRVTGPSGAPAGGGQGTSTAVGSVWLTVLFLFRMLVLETARRSAWDDEQSSYVSRIEPSSAPGYVAIRARRSSGSRKRRKGGEEGGSGTKTIDRRRRKEELGFFISPKFECSVPLPHHGGLPLSPTHGEDRLLHPYTQVVAAILLLNLSELLPPPARHLSHAWKRYQTQRLDYLPWRRVAAGNRLRVSGRRRSRPEAGAVSLPCGAGRVLPQHHRGYESGYRAAGGGKLWRHMLLVITNCMGLWGVPFPRAHYEKHAHQKQC</sequence>
<dbReference type="EMBL" id="BRZM01002452">
    <property type="protein sequence ID" value="GLD74735.1"/>
    <property type="molecule type" value="Genomic_DNA"/>
</dbReference>
<dbReference type="Proteomes" id="UP001279410">
    <property type="component" value="Unassembled WGS sequence"/>
</dbReference>
<feature type="region of interest" description="Disordered" evidence="1">
    <location>
        <begin position="1"/>
        <end position="24"/>
    </location>
</feature>
<name>A0AAD3NMY4_LATJO</name>
<protein>
    <submittedName>
        <fullName evidence="3">Gap junction alpha-4 protein-like protein</fullName>
    </submittedName>
</protein>
<feature type="compositionally biased region" description="Basic residues" evidence="1">
    <location>
        <begin position="75"/>
        <end position="87"/>
    </location>
</feature>
<comment type="caution">
    <text evidence="3">The sequence shown here is derived from an EMBL/GenBank/DDBJ whole genome shotgun (WGS) entry which is preliminary data.</text>
</comment>
<dbReference type="Pfam" id="PF00029">
    <property type="entry name" value="Connexin"/>
    <property type="match status" value="1"/>
</dbReference>
<feature type="domain" description="Connexin N-terminal" evidence="2">
    <location>
        <begin position="23"/>
        <end position="60"/>
    </location>
</feature>
<evidence type="ECO:0000259" key="2">
    <source>
        <dbReference type="Pfam" id="PF00029"/>
    </source>
</evidence>
<reference evidence="3" key="1">
    <citation type="submission" date="2022-08" db="EMBL/GenBank/DDBJ databases">
        <title>Genome sequencing of akame (Lates japonicus).</title>
        <authorList>
            <person name="Hashiguchi Y."/>
            <person name="Takahashi H."/>
        </authorList>
    </citation>
    <scope>NUCLEOTIDE SEQUENCE</scope>
    <source>
        <strain evidence="3">Kochi</strain>
    </source>
</reference>
<accession>A0AAD3NMY4</accession>
<feature type="region of interest" description="Disordered" evidence="1">
    <location>
        <begin position="73"/>
        <end position="100"/>
    </location>
</feature>
<evidence type="ECO:0000256" key="1">
    <source>
        <dbReference type="SAM" id="MobiDB-lite"/>
    </source>
</evidence>
<dbReference type="AlphaFoldDB" id="A0AAD3NMY4"/>
<evidence type="ECO:0000313" key="4">
    <source>
        <dbReference type="Proteomes" id="UP001279410"/>
    </source>
</evidence>
<dbReference type="Gene3D" id="1.20.1440.80">
    <property type="entry name" value="Gap junction channel protein cysteine-rich domain"/>
    <property type="match status" value="1"/>
</dbReference>
<proteinExistence type="predicted"/>
<keyword evidence="4" id="KW-1185">Reference proteome</keyword>
<gene>
    <name evidence="3" type="ORF">AKAME5_002606700</name>
</gene>
<dbReference type="InterPro" id="IPR013092">
    <property type="entry name" value="Connexin_N"/>
</dbReference>
<evidence type="ECO:0000313" key="3">
    <source>
        <dbReference type="EMBL" id="GLD74735.1"/>
    </source>
</evidence>
<organism evidence="3 4">
    <name type="scientific">Lates japonicus</name>
    <name type="common">Japanese lates</name>
    <dbReference type="NCBI Taxonomy" id="270547"/>
    <lineage>
        <taxon>Eukaryota</taxon>
        <taxon>Metazoa</taxon>
        <taxon>Chordata</taxon>
        <taxon>Craniata</taxon>
        <taxon>Vertebrata</taxon>
        <taxon>Euteleostomi</taxon>
        <taxon>Actinopterygii</taxon>
        <taxon>Neopterygii</taxon>
        <taxon>Teleostei</taxon>
        <taxon>Neoteleostei</taxon>
        <taxon>Acanthomorphata</taxon>
        <taxon>Carangaria</taxon>
        <taxon>Carangaria incertae sedis</taxon>
        <taxon>Centropomidae</taxon>
        <taxon>Lates</taxon>
    </lineage>
</organism>
<dbReference type="InterPro" id="IPR038359">
    <property type="entry name" value="Connexin_N_sf"/>
</dbReference>